<dbReference type="AlphaFoldDB" id="A0AA39JSK4"/>
<sequence>MPTFLFYGSLLHKMPLEEYVDLARQVDKTLVLRSLGLATVFLLALQLRKTLISRQKLKSIPTIGSSGIIGSWIDAFKFLFHAKEIVEEGQRMYGSIFKVPLLDRWTVVVSGAERINDIRKSSLEELSTLATDEDVDYTWGRHNRVDPYHLDVVRGTMTRNYATCFADIQDEIEVAFRDNIPMTEDWVEIPAYETILQIVCRASNRMFVGLPLCRNPEYIKLNINYTIELVTFISIINLLPTVLKMILSPIFTPLKRATAKAEKFLGETIRERMHQQDVYGKDWPGKPNDLVSWLLDITYGDDKRRSVKDHCTRVLHLNMAAIHTTSMTLTTAVYALATHPEYAETLREEVESIINEEGFTKAAMGKMNQLDSFLKEALRLYGNIAVFGMRRTTRKDFVFSDGTVVPAGVEIVVASLSTHTDEKNYEDPLEFKPWRFSEKSKQEGEGGEQEGEGGEQEGEDIRHHMTTPSLDFVFFGLGRPACPGRFFAVNELKALMSHVLLNFDVKIDKFPTPVWFAENQLPNRSSKVLFRKRVRTP</sequence>
<name>A0AA39JSK4_9AGAR</name>
<feature type="compositionally biased region" description="Acidic residues" evidence="8">
    <location>
        <begin position="445"/>
        <end position="458"/>
    </location>
</feature>
<comment type="caution">
    <text evidence="9">The sequence shown here is derived from an EMBL/GenBank/DDBJ whole genome shotgun (WGS) entry which is preliminary data.</text>
</comment>
<dbReference type="GO" id="GO:0005506">
    <property type="term" value="F:iron ion binding"/>
    <property type="evidence" value="ECO:0007669"/>
    <property type="project" value="InterPro"/>
</dbReference>
<dbReference type="InterPro" id="IPR002403">
    <property type="entry name" value="Cyt_P450_E_grp-IV"/>
</dbReference>
<dbReference type="InterPro" id="IPR001128">
    <property type="entry name" value="Cyt_P450"/>
</dbReference>
<evidence type="ECO:0000313" key="10">
    <source>
        <dbReference type="Proteomes" id="UP001175226"/>
    </source>
</evidence>
<keyword evidence="5 6" id="KW-0408">Iron</keyword>
<dbReference type="Pfam" id="PF00067">
    <property type="entry name" value="p450"/>
    <property type="match status" value="1"/>
</dbReference>
<dbReference type="PRINTS" id="PR00465">
    <property type="entry name" value="EP450IV"/>
</dbReference>
<dbReference type="InterPro" id="IPR036396">
    <property type="entry name" value="Cyt_P450_sf"/>
</dbReference>
<dbReference type="GO" id="GO:0020037">
    <property type="term" value="F:heme binding"/>
    <property type="evidence" value="ECO:0007669"/>
    <property type="project" value="InterPro"/>
</dbReference>
<keyword evidence="4 7" id="KW-0560">Oxidoreductase</keyword>
<evidence type="ECO:0000313" key="9">
    <source>
        <dbReference type="EMBL" id="KAK0447150.1"/>
    </source>
</evidence>
<evidence type="ECO:0000256" key="4">
    <source>
        <dbReference type="ARBA" id="ARBA00023002"/>
    </source>
</evidence>
<keyword evidence="6 7" id="KW-0349">Heme</keyword>
<feature type="binding site" description="axial binding residue" evidence="6">
    <location>
        <position position="482"/>
    </location>
    <ligand>
        <name>heme</name>
        <dbReference type="ChEBI" id="CHEBI:30413"/>
    </ligand>
    <ligandPart>
        <name>Fe</name>
        <dbReference type="ChEBI" id="CHEBI:18248"/>
    </ligandPart>
</feature>
<dbReference type="Gene3D" id="1.10.630.10">
    <property type="entry name" value="Cytochrome P450"/>
    <property type="match status" value="1"/>
</dbReference>
<keyword evidence="3 6" id="KW-0479">Metal-binding</keyword>
<keyword evidence="7" id="KW-0503">Monooxygenase</keyword>
<evidence type="ECO:0000256" key="5">
    <source>
        <dbReference type="ARBA" id="ARBA00023004"/>
    </source>
</evidence>
<protein>
    <submittedName>
        <fullName evidence="9">Cytochrome P450</fullName>
    </submittedName>
</protein>
<comment type="cofactor">
    <cofactor evidence="1 6">
        <name>heme</name>
        <dbReference type="ChEBI" id="CHEBI:30413"/>
    </cofactor>
</comment>
<dbReference type="PANTHER" id="PTHR46206">
    <property type="entry name" value="CYTOCHROME P450"/>
    <property type="match status" value="1"/>
</dbReference>
<evidence type="ECO:0000256" key="1">
    <source>
        <dbReference type="ARBA" id="ARBA00001971"/>
    </source>
</evidence>
<dbReference type="GO" id="GO:0016705">
    <property type="term" value="F:oxidoreductase activity, acting on paired donors, with incorporation or reduction of molecular oxygen"/>
    <property type="evidence" value="ECO:0007669"/>
    <property type="project" value="InterPro"/>
</dbReference>
<keyword evidence="10" id="KW-1185">Reference proteome</keyword>
<dbReference type="EMBL" id="JAUEPT010000012">
    <property type="protein sequence ID" value="KAK0447150.1"/>
    <property type="molecule type" value="Genomic_DNA"/>
</dbReference>
<dbReference type="GO" id="GO:0004497">
    <property type="term" value="F:monooxygenase activity"/>
    <property type="evidence" value="ECO:0007669"/>
    <property type="project" value="UniProtKB-KW"/>
</dbReference>
<evidence type="ECO:0000256" key="2">
    <source>
        <dbReference type="ARBA" id="ARBA00010617"/>
    </source>
</evidence>
<comment type="similarity">
    <text evidence="2 7">Belongs to the cytochrome P450 family.</text>
</comment>
<dbReference type="SUPFAM" id="SSF48264">
    <property type="entry name" value="Cytochrome P450"/>
    <property type="match status" value="1"/>
</dbReference>
<evidence type="ECO:0000256" key="7">
    <source>
        <dbReference type="RuleBase" id="RU000461"/>
    </source>
</evidence>
<gene>
    <name evidence="9" type="ORF">EV421DRAFT_186113</name>
</gene>
<dbReference type="PRINTS" id="PR00385">
    <property type="entry name" value="P450"/>
</dbReference>
<dbReference type="Proteomes" id="UP001175226">
    <property type="component" value="Unassembled WGS sequence"/>
</dbReference>
<feature type="region of interest" description="Disordered" evidence="8">
    <location>
        <begin position="436"/>
        <end position="458"/>
    </location>
</feature>
<organism evidence="9 10">
    <name type="scientific">Armillaria borealis</name>
    <dbReference type="NCBI Taxonomy" id="47425"/>
    <lineage>
        <taxon>Eukaryota</taxon>
        <taxon>Fungi</taxon>
        <taxon>Dikarya</taxon>
        <taxon>Basidiomycota</taxon>
        <taxon>Agaricomycotina</taxon>
        <taxon>Agaricomycetes</taxon>
        <taxon>Agaricomycetidae</taxon>
        <taxon>Agaricales</taxon>
        <taxon>Marasmiineae</taxon>
        <taxon>Physalacriaceae</taxon>
        <taxon>Armillaria</taxon>
    </lineage>
</organism>
<proteinExistence type="inferred from homology"/>
<accession>A0AA39JSK4</accession>
<dbReference type="CDD" id="cd11041">
    <property type="entry name" value="CYP503A1-like"/>
    <property type="match status" value="1"/>
</dbReference>
<reference evidence="9" key="1">
    <citation type="submission" date="2023-06" db="EMBL/GenBank/DDBJ databases">
        <authorList>
            <consortium name="Lawrence Berkeley National Laboratory"/>
            <person name="Ahrendt S."/>
            <person name="Sahu N."/>
            <person name="Indic B."/>
            <person name="Wong-Bajracharya J."/>
            <person name="Merenyi Z."/>
            <person name="Ke H.-M."/>
            <person name="Monk M."/>
            <person name="Kocsube S."/>
            <person name="Drula E."/>
            <person name="Lipzen A."/>
            <person name="Balint B."/>
            <person name="Henrissat B."/>
            <person name="Andreopoulos B."/>
            <person name="Martin F.M."/>
            <person name="Harder C.B."/>
            <person name="Rigling D."/>
            <person name="Ford K.L."/>
            <person name="Foster G.D."/>
            <person name="Pangilinan J."/>
            <person name="Papanicolaou A."/>
            <person name="Barry K."/>
            <person name="LaButti K."/>
            <person name="Viragh M."/>
            <person name="Koriabine M."/>
            <person name="Yan M."/>
            <person name="Riley R."/>
            <person name="Champramary S."/>
            <person name="Plett K.L."/>
            <person name="Tsai I.J."/>
            <person name="Slot J."/>
            <person name="Sipos G."/>
            <person name="Plett J."/>
            <person name="Nagy L.G."/>
            <person name="Grigoriev I.V."/>
        </authorList>
    </citation>
    <scope>NUCLEOTIDE SEQUENCE</scope>
    <source>
        <strain evidence="9">FPL87.14</strain>
    </source>
</reference>
<evidence type="ECO:0000256" key="3">
    <source>
        <dbReference type="ARBA" id="ARBA00022723"/>
    </source>
</evidence>
<evidence type="ECO:0000256" key="8">
    <source>
        <dbReference type="SAM" id="MobiDB-lite"/>
    </source>
</evidence>
<evidence type="ECO:0000256" key="6">
    <source>
        <dbReference type="PIRSR" id="PIRSR602403-1"/>
    </source>
</evidence>
<dbReference type="InterPro" id="IPR017972">
    <property type="entry name" value="Cyt_P450_CS"/>
</dbReference>
<dbReference type="PROSITE" id="PS00086">
    <property type="entry name" value="CYTOCHROME_P450"/>
    <property type="match status" value="1"/>
</dbReference>